<dbReference type="CDD" id="cd00590">
    <property type="entry name" value="RRM_SF"/>
    <property type="match status" value="1"/>
</dbReference>
<dbReference type="PANTHER" id="PTHR33710:SF64">
    <property type="entry name" value="ENDONUCLEASE_EXONUCLEASE_PHOSPHATASE DOMAIN-CONTAINING PROTEIN"/>
    <property type="match status" value="1"/>
</dbReference>
<dbReference type="InterPro" id="IPR005135">
    <property type="entry name" value="Endo/exonuclease/phosphatase"/>
</dbReference>
<dbReference type="InterPro" id="IPR035979">
    <property type="entry name" value="RBD_domain_sf"/>
</dbReference>
<name>A0ABQ4Y5X7_9ASTR</name>
<accession>A0ABQ4Y5X7</accession>
<dbReference type="Gene3D" id="3.30.70.330">
    <property type="match status" value="1"/>
</dbReference>
<dbReference type="SMART" id="SM00360">
    <property type="entry name" value="RRM"/>
    <property type="match status" value="1"/>
</dbReference>
<keyword evidence="3" id="KW-0695">RNA-directed DNA polymerase</keyword>
<evidence type="ECO:0000313" key="3">
    <source>
        <dbReference type="EMBL" id="GJS73039.1"/>
    </source>
</evidence>
<keyword evidence="3" id="KW-0808">Transferase</keyword>
<dbReference type="Pfam" id="PF14529">
    <property type="entry name" value="Exo_endo_phos_2"/>
    <property type="match status" value="1"/>
</dbReference>
<sequence length="721" mass="81516">MGTRRSKEDDWTEVTRKNRGYRTKEDDLVKVHSNADLTRTISKSIFVTNFPDNTTSADLWNICQTYGVVVDVYIPNRRSKVGKRFAFVRFIKVTNVERLVGNLCTLWIGRMHLHANVVRFERTPFQQSQPPPPTRPGKIAPSFVSAVKGILPTPVLSPPAMVLDDSCMVTTDLRNYVMGEVKLFSSVNNLRVILSAEGFSIQKVVYLGGLWVMFELPSANSKSKFLAHVGVGSWFKSLSNPQPDFSPRDRIIWVDVEGVPMHAWSSNTFHKIGSMWGEVLELGDCKDECFARKRLCIKTNRDDNILEKFKIIVKGKSFVVRAKELFVWSPSFVEVTEADDIHEEGEFIQIGEEGLEKPIHQTNVEEESDIEAVSETFFGDQADDLNEVVDSAQQSIPKENSYDPFNIYDILNKENKDVNAAATNSSIPFPPGFTPDKPDTDVDELVAQKDQFQPDVKSVGSSSHTVESANNVDDQFSTGSIENIQKKKESGSILEILEEMISVGQTMGFSMEGSIKDMERIIDLKGADDHETKAEKVSDMEIKSLWGNTNFDAIVSQSLANQTRMLIVSVYAPQAVSLKRTLWSYLSSLINRWNGECIVLGDFNEVRRKEERWGSIFNVYGARDFNHFITSAGLVEVQLEGYSYTWAHPSASKMSKLDRFLVSDGFLSLFPHTSAVCLDRHLLDHRPILLREFNTDYRATPFRLFHSCLIFKACFVLLLRT</sequence>
<dbReference type="Proteomes" id="UP001151760">
    <property type="component" value="Unassembled WGS sequence"/>
</dbReference>
<keyword evidence="1" id="KW-0694">RNA-binding</keyword>
<dbReference type="InterPro" id="IPR000504">
    <property type="entry name" value="RRM_dom"/>
</dbReference>
<feature type="domain" description="RRM" evidence="2">
    <location>
        <begin position="43"/>
        <end position="125"/>
    </location>
</feature>
<dbReference type="PROSITE" id="PS50102">
    <property type="entry name" value="RRM"/>
    <property type="match status" value="1"/>
</dbReference>
<dbReference type="PANTHER" id="PTHR33710">
    <property type="entry name" value="BNAC02G09200D PROTEIN"/>
    <property type="match status" value="1"/>
</dbReference>
<evidence type="ECO:0000256" key="1">
    <source>
        <dbReference type="PROSITE-ProRule" id="PRU00176"/>
    </source>
</evidence>
<reference evidence="3" key="1">
    <citation type="journal article" date="2022" name="Int. J. Mol. Sci.">
        <title>Draft Genome of Tanacetum Coccineum: Genomic Comparison of Closely Related Tanacetum-Family Plants.</title>
        <authorList>
            <person name="Yamashiro T."/>
            <person name="Shiraishi A."/>
            <person name="Nakayama K."/>
            <person name="Satake H."/>
        </authorList>
    </citation>
    <scope>NUCLEOTIDE SEQUENCE</scope>
</reference>
<reference evidence="3" key="2">
    <citation type="submission" date="2022-01" db="EMBL/GenBank/DDBJ databases">
        <authorList>
            <person name="Yamashiro T."/>
            <person name="Shiraishi A."/>
            <person name="Satake H."/>
            <person name="Nakayama K."/>
        </authorList>
    </citation>
    <scope>NUCLEOTIDE SEQUENCE</scope>
</reference>
<dbReference type="InterPro" id="IPR036691">
    <property type="entry name" value="Endo/exonu/phosph_ase_sf"/>
</dbReference>
<protein>
    <submittedName>
        <fullName evidence="3">RNA-directed DNA polymerase, eukaryota</fullName>
    </submittedName>
</protein>
<keyword evidence="4" id="KW-1185">Reference proteome</keyword>
<evidence type="ECO:0000313" key="4">
    <source>
        <dbReference type="Proteomes" id="UP001151760"/>
    </source>
</evidence>
<dbReference type="Pfam" id="PF00076">
    <property type="entry name" value="RRM_1"/>
    <property type="match status" value="1"/>
</dbReference>
<dbReference type="SUPFAM" id="SSF54928">
    <property type="entry name" value="RNA-binding domain, RBD"/>
    <property type="match status" value="1"/>
</dbReference>
<dbReference type="SUPFAM" id="SSF56219">
    <property type="entry name" value="DNase I-like"/>
    <property type="match status" value="1"/>
</dbReference>
<dbReference type="Gene3D" id="3.60.10.10">
    <property type="entry name" value="Endonuclease/exonuclease/phosphatase"/>
    <property type="match status" value="1"/>
</dbReference>
<evidence type="ECO:0000259" key="2">
    <source>
        <dbReference type="PROSITE" id="PS50102"/>
    </source>
</evidence>
<gene>
    <name evidence="3" type="ORF">Tco_0705880</name>
</gene>
<dbReference type="InterPro" id="IPR012677">
    <property type="entry name" value="Nucleotide-bd_a/b_plait_sf"/>
</dbReference>
<dbReference type="GO" id="GO:0003964">
    <property type="term" value="F:RNA-directed DNA polymerase activity"/>
    <property type="evidence" value="ECO:0007669"/>
    <property type="project" value="UniProtKB-KW"/>
</dbReference>
<proteinExistence type="predicted"/>
<comment type="caution">
    <text evidence="3">The sequence shown here is derived from an EMBL/GenBank/DDBJ whole genome shotgun (WGS) entry which is preliminary data.</text>
</comment>
<dbReference type="EMBL" id="BQNB010010124">
    <property type="protein sequence ID" value="GJS73039.1"/>
    <property type="molecule type" value="Genomic_DNA"/>
</dbReference>
<organism evidence="3 4">
    <name type="scientific">Tanacetum coccineum</name>
    <dbReference type="NCBI Taxonomy" id="301880"/>
    <lineage>
        <taxon>Eukaryota</taxon>
        <taxon>Viridiplantae</taxon>
        <taxon>Streptophyta</taxon>
        <taxon>Embryophyta</taxon>
        <taxon>Tracheophyta</taxon>
        <taxon>Spermatophyta</taxon>
        <taxon>Magnoliopsida</taxon>
        <taxon>eudicotyledons</taxon>
        <taxon>Gunneridae</taxon>
        <taxon>Pentapetalae</taxon>
        <taxon>asterids</taxon>
        <taxon>campanulids</taxon>
        <taxon>Asterales</taxon>
        <taxon>Asteraceae</taxon>
        <taxon>Asteroideae</taxon>
        <taxon>Anthemideae</taxon>
        <taxon>Anthemidinae</taxon>
        <taxon>Tanacetum</taxon>
    </lineage>
</organism>
<keyword evidence="3" id="KW-0548">Nucleotidyltransferase</keyword>